<evidence type="ECO:0000313" key="1">
    <source>
        <dbReference type="EMBL" id="KKU39563.1"/>
    </source>
</evidence>
<dbReference type="EMBL" id="LCMO01000003">
    <property type="protein sequence ID" value="KKU39563.1"/>
    <property type="molecule type" value="Genomic_DNA"/>
</dbReference>
<organism evidence="1 2">
    <name type="scientific">Candidatus Azambacteria bacterium GW2011_GWB2_46_37</name>
    <dbReference type="NCBI Taxonomy" id="1618618"/>
    <lineage>
        <taxon>Bacteria</taxon>
        <taxon>Candidatus Azamiibacteriota</taxon>
    </lineage>
</organism>
<reference evidence="1 2" key="1">
    <citation type="journal article" date="2015" name="Nature">
        <title>rRNA introns, odd ribosomes, and small enigmatic genomes across a large radiation of phyla.</title>
        <authorList>
            <person name="Brown C.T."/>
            <person name="Hug L.A."/>
            <person name="Thomas B.C."/>
            <person name="Sharon I."/>
            <person name="Castelle C.J."/>
            <person name="Singh A."/>
            <person name="Wilkins M.J."/>
            <person name="Williams K.H."/>
            <person name="Banfield J.F."/>
        </authorList>
    </citation>
    <scope>NUCLEOTIDE SEQUENCE [LARGE SCALE GENOMIC DNA]</scope>
</reference>
<gene>
    <name evidence="1" type="ORF">UX53_C0003G0004</name>
</gene>
<sequence>MINKEARKRIAFRSIVEKNKIFKAIPYFPEIKPGHGSTHDNCVVKSCKGKEDHCQDSVEAAEQWLVKNGKISS</sequence>
<accession>A0A0G1SBU9</accession>
<protein>
    <submittedName>
        <fullName evidence="1">Uncharacterized protein</fullName>
    </submittedName>
</protein>
<comment type="caution">
    <text evidence="1">The sequence shown here is derived from an EMBL/GenBank/DDBJ whole genome shotgun (WGS) entry which is preliminary data.</text>
</comment>
<dbReference type="Proteomes" id="UP000033818">
    <property type="component" value="Unassembled WGS sequence"/>
</dbReference>
<name>A0A0G1SBU9_9BACT</name>
<dbReference type="AlphaFoldDB" id="A0A0G1SBU9"/>
<evidence type="ECO:0000313" key="2">
    <source>
        <dbReference type="Proteomes" id="UP000033818"/>
    </source>
</evidence>
<proteinExistence type="predicted"/>